<keyword evidence="2" id="KW-1185">Reference proteome</keyword>
<reference evidence="1" key="2">
    <citation type="submission" date="2020-06" db="EMBL/GenBank/DDBJ databases">
        <title>Helianthus annuus Genome sequencing and assembly Release 2.</title>
        <authorList>
            <person name="Gouzy J."/>
            <person name="Langlade N."/>
            <person name="Munos S."/>
        </authorList>
    </citation>
    <scope>NUCLEOTIDE SEQUENCE</scope>
    <source>
        <tissue evidence="1">Leaves</tissue>
    </source>
</reference>
<protein>
    <submittedName>
        <fullName evidence="1">Uncharacterized protein</fullName>
    </submittedName>
</protein>
<comment type="caution">
    <text evidence="1">The sequence shown here is derived from an EMBL/GenBank/DDBJ whole genome shotgun (WGS) entry which is preliminary data.</text>
</comment>
<evidence type="ECO:0000313" key="2">
    <source>
        <dbReference type="Proteomes" id="UP000215914"/>
    </source>
</evidence>
<accession>A0A9K3JSH9</accession>
<evidence type="ECO:0000313" key="1">
    <source>
        <dbReference type="EMBL" id="KAF5819820.1"/>
    </source>
</evidence>
<dbReference type="AlphaFoldDB" id="A0A9K3JSH9"/>
<name>A0A9K3JSH9_HELAN</name>
<dbReference type="Gramene" id="mRNA:HanXRQr2_Chr02g0081911">
    <property type="protein sequence ID" value="CDS:HanXRQr2_Chr02g0081911.1"/>
    <property type="gene ID" value="HanXRQr2_Chr02g0081911"/>
</dbReference>
<dbReference type="Proteomes" id="UP000215914">
    <property type="component" value="Unassembled WGS sequence"/>
</dbReference>
<proteinExistence type="predicted"/>
<sequence>MFYLKTFVLNKFFDSVNDIQLTLIIKISKIPGMHEALFIYCKLCCLRIVQIA</sequence>
<gene>
    <name evidence="1" type="ORF">HanXRQr2_Chr02g0081911</name>
</gene>
<organism evidence="1 2">
    <name type="scientific">Helianthus annuus</name>
    <name type="common">Common sunflower</name>
    <dbReference type="NCBI Taxonomy" id="4232"/>
    <lineage>
        <taxon>Eukaryota</taxon>
        <taxon>Viridiplantae</taxon>
        <taxon>Streptophyta</taxon>
        <taxon>Embryophyta</taxon>
        <taxon>Tracheophyta</taxon>
        <taxon>Spermatophyta</taxon>
        <taxon>Magnoliopsida</taxon>
        <taxon>eudicotyledons</taxon>
        <taxon>Gunneridae</taxon>
        <taxon>Pentapetalae</taxon>
        <taxon>asterids</taxon>
        <taxon>campanulids</taxon>
        <taxon>Asterales</taxon>
        <taxon>Asteraceae</taxon>
        <taxon>Asteroideae</taxon>
        <taxon>Heliantheae alliance</taxon>
        <taxon>Heliantheae</taxon>
        <taxon>Helianthus</taxon>
    </lineage>
</organism>
<reference evidence="1" key="1">
    <citation type="journal article" date="2017" name="Nature">
        <title>The sunflower genome provides insights into oil metabolism, flowering and Asterid evolution.</title>
        <authorList>
            <person name="Badouin H."/>
            <person name="Gouzy J."/>
            <person name="Grassa C.J."/>
            <person name="Murat F."/>
            <person name="Staton S.E."/>
            <person name="Cottret L."/>
            <person name="Lelandais-Briere C."/>
            <person name="Owens G.L."/>
            <person name="Carrere S."/>
            <person name="Mayjonade B."/>
            <person name="Legrand L."/>
            <person name="Gill N."/>
            <person name="Kane N.C."/>
            <person name="Bowers J.E."/>
            <person name="Hubner S."/>
            <person name="Bellec A."/>
            <person name="Berard A."/>
            <person name="Berges H."/>
            <person name="Blanchet N."/>
            <person name="Boniface M.C."/>
            <person name="Brunel D."/>
            <person name="Catrice O."/>
            <person name="Chaidir N."/>
            <person name="Claudel C."/>
            <person name="Donnadieu C."/>
            <person name="Faraut T."/>
            <person name="Fievet G."/>
            <person name="Helmstetter N."/>
            <person name="King M."/>
            <person name="Knapp S.J."/>
            <person name="Lai Z."/>
            <person name="Le Paslier M.C."/>
            <person name="Lippi Y."/>
            <person name="Lorenzon L."/>
            <person name="Mandel J.R."/>
            <person name="Marage G."/>
            <person name="Marchand G."/>
            <person name="Marquand E."/>
            <person name="Bret-Mestries E."/>
            <person name="Morien E."/>
            <person name="Nambeesan S."/>
            <person name="Nguyen T."/>
            <person name="Pegot-Espagnet P."/>
            <person name="Pouilly N."/>
            <person name="Raftis F."/>
            <person name="Sallet E."/>
            <person name="Schiex T."/>
            <person name="Thomas J."/>
            <person name="Vandecasteele C."/>
            <person name="Vares D."/>
            <person name="Vear F."/>
            <person name="Vautrin S."/>
            <person name="Crespi M."/>
            <person name="Mangin B."/>
            <person name="Burke J.M."/>
            <person name="Salse J."/>
            <person name="Munos S."/>
            <person name="Vincourt P."/>
            <person name="Rieseberg L.H."/>
            <person name="Langlade N.B."/>
        </authorList>
    </citation>
    <scope>NUCLEOTIDE SEQUENCE</scope>
    <source>
        <tissue evidence="1">Leaves</tissue>
    </source>
</reference>
<dbReference type="EMBL" id="MNCJ02000317">
    <property type="protein sequence ID" value="KAF5819820.1"/>
    <property type="molecule type" value="Genomic_DNA"/>
</dbReference>